<dbReference type="SUPFAM" id="SSF82171">
    <property type="entry name" value="DPP6 N-terminal domain-like"/>
    <property type="match status" value="1"/>
</dbReference>
<dbReference type="InterPro" id="IPR011042">
    <property type="entry name" value="6-blade_b-propeller_TolB-like"/>
</dbReference>
<dbReference type="OrthoDB" id="100212at2"/>
<dbReference type="PANTHER" id="PTHR42776">
    <property type="entry name" value="SERINE PEPTIDASE S9 FAMILY MEMBER"/>
    <property type="match status" value="1"/>
</dbReference>
<keyword evidence="2" id="KW-0645">Protease</keyword>
<evidence type="ECO:0000256" key="1">
    <source>
        <dbReference type="ARBA" id="ARBA00022801"/>
    </source>
</evidence>
<dbReference type="EMBL" id="CP042239">
    <property type="protein sequence ID" value="QDX25156.1"/>
    <property type="molecule type" value="Genomic_DNA"/>
</dbReference>
<dbReference type="RefSeq" id="WP_145844971.1">
    <property type="nucleotide sequence ID" value="NZ_CP042239.1"/>
</dbReference>
<dbReference type="InterPro" id="IPR029058">
    <property type="entry name" value="AB_hydrolase_fold"/>
</dbReference>
<dbReference type="PANTHER" id="PTHR42776:SF28">
    <property type="entry name" value="GLUTAMYL ENDOPEPTIDASE, CHLOROPLASTIC-RELATED"/>
    <property type="match status" value="1"/>
</dbReference>
<dbReference type="Gene3D" id="3.40.50.1820">
    <property type="entry name" value="alpha/beta hydrolase"/>
    <property type="match status" value="1"/>
</dbReference>
<keyword evidence="6" id="KW-1185">Reference proteome</keyword>
<keyword evidence="1" id="KW-0378">Hydrolase</keyword>
<feature type="domain" description="Peptidase S9 prolyl oligopeptidase catalytic" evidence="4">
    <location>
        <begin position="514"/>
        <end position="673"/>
    </location>
</feature>
<feature type="signal peptide" evidence="3">
    <location>
        <begin position="1"/>
        <end position="23"/>
    </location>
</feature>
<sequence>MVRALASALAIAVAACGASSAQARCDDLLPDGPGTEPVRDITARDLARIRDIGEPIATGIATSPYAISPDGRRLAFVIARGDPATNRVCTALVAMPLDGREAPRLLDRGGALPVHAGTFRGLFIDTGFPEQITPIWSPDGSSIAYRKVVEGKVQLVRAATDGSGASVVTRSPTDIEDFAWLPDGKAIVYATRASRIEAERAIDREGEAGWRYDARVVPNISWRPNPWARDLPVSYLRVDLANDAQRAATAAEQAHVVVPPMPGYPYDGVATAETGAQAWTERVSRHPYAEHQLWVSDARGRRTACTLPGCTGRISRVFWAEGDRAILFLGRAGWRGEQTVLHRWQPGSNRLTTVLRTTDTLSGCIQTGRELICGRENATMPRRIVAIDVATGRDRLIYDPNPEFARLRLGRVQRLRFTTDRGLEAWGDLVLPPGYGGTSKLPLIVVSYHSRGFLRGGTGDEYPIHPLAAKGFAVLSFERPPSVAAVAPGITSWPEALAELQRDWNERRSVHSALMAGIDKAIATGAIDPDRVGITGLSDGASIVEFALVNSTRFKAAAMSTCCDDRLTSLVLGGEAWGGENRRSGYPLSVDNDREYWKPISLSVNARRITTPILFQLADREAGLALESYGALREANKPVEMRIYPDEYHNKVQPRHRLAVYTRNIDWFAFWLRNVEDPDPGKQDQYARWRALREPAGGSDPR</sequence>
<dbReference type="Pfam" id="PF00326">
    <property type="entry name" value="Peptidase_S9"/>
    <property type="match status" value="1"/>
</dbReference>
<accession>A0A518RCG7</accession>
<keyword evidence="3" id="KW-0732">Signal</keyword>
<dbReference type="GO" id="GO:0004252">
    <property type="term" value="F:serine-type endopeptidase activity"/>
    <property type="evidence" value="ECO:0007669"/>
    <property type="project" value="TreeGrafter"/>
</dbReference>
<dbReference type="Proteomes" id="UP000318055">
    <property type="component" value="Chromosome"/>
</dbReference>
<gene>
    <name evidence="5" type="ORF">FPZ54_03360</name>
</gene>
<dbReference type="InterPro" id="IPR001375">
    <property type="entry name" value="Peptidase_S9_cat"/>
</dbReference>
<dbReference type="PROSITE" id="PS51257">
    <property type="entry name" value="PROKAR_LIPOPROTEIN"/>
    <property type="match status" value="1"/>
</dbReference>
<dbReference type="NCBIfam" id="NF033523">
    <property type="entry name" value="lasso_peptidase"/>
    <property type="match status" value="1"/>
</dbReference>
<evidence type="ECO:0000259" key="4">
    <source>
        <dbReference type="Pfam" id="PF00326"/>
    </source>
</evidence>
<dbReference type="SUPFAM" id="SSF53474">
    <property type="entry name" value="alpha/beta-Hydrolases"/>
    <property type="match status" value="1"/>
</dbReference>
<protein>
    <submittedName>
        <fullName evidence="5">Atxe2 family lasso peptide isopeptidase</fullName>
    </submittedName>
</protein>
<evidence type="ECO:0000313" key="6">
    <source>
        <dbReference type="Proteomes" id="UP000318055"/>
    </source>
</evidence>
<dbReference type="Gene3D" id="2.120.10.30">
    <property type="entry name" value="TolB, C-terminal domain"/>
    <property type="match status" value="1"/>
</dbReference>
<feature type="chain" id="PRO_5022228548" evidence="3">
    <location>
        <begin position="24"/>
        <end position="702"/>
    </location>
</feature>
<evidence type="ECO:0000313" key="5">
    <source>
        <dbReference type="EMBL" id="QDX25156.1"/>
    </source>
</evidence>
<dbReference type="Pfam" id="PF07676">
    <property type="entry name" value="PD40"/>
    <property type="match status" value="2"/>
</dbReference>
<proteinExistence type="predicted"/>
<dbReference type="GO" id="GO:0006508">
    <property type="term" value="P:proteolysis"/>
    <property type="evidence" value="ECO:0007669"/>
    <property type="project" value="InterPro"/>
</dbReference>
<dbReference type="InterPro" id="IPR053536">
    <property type="entry name" value="Lasso_peptide_isopeptidase"/>
</dbReference>
<dbReference type="KEGG" id="ssua:FPZ54_03360"/>
<dbReference type="AlphaFoldDB" id="A0A518RCG7"/>
<dbReference type="InterPro" id="IPR011659">
    <property type="entry name" value="WD40"/>
</dbReference>
<reference evidence="5 6" key="1">
    <citation type="submission" date="2019-07" db="EMBL/GenBank/DDBJ databases">
        <title>Sphingomonas alkalisoli sp. nov., isolated from rhizosphere soil of Suaedae salsa.</title>
        <authorList>
            <person name="Zhang H."/>
            <person name="Xu L."/>
            <person name="Zhang J.-X."/>
            <person name="Sun J.-Q."/>
        </authorList>
    </citation>
    <scope>NUCLEOTIDE SEQUENCE [LARGE SCALE GENOMIC DNA]</scope>
    <source>
        <strain evidence="5 6">XS-10</strain>
    </source>
</reference>
<evidence type="ECO:0000256" key="3">
    <source>
        <dbReference type="SAM" id="SignalP"/>
    </source>
</evidence>
<evidence type="ECO:0000256" key="2">
    <source>
        <dbReference type="ARBA" id="ARBA00022825"/>
    </source>
</evidence>
<organism evidence="5 6">
    <name type="scientific">Sphingomonas suaedae</name>
    <dbReference type="NCBI Taxonomy" id="2599297"/>
    <lineage>
        <taxon>Bacteria</taxon>
        <taxon>Pseudomonadati</taxon>
        <taxon>Pseudomonadota</taxon>
        <taxon>Alphaproteobacteria</taxon>
        <taxon>Sphingomonadales</taxon>
        <taxon>Sphingomonadaceae</taxon>
        <taxon>Sphingomonas</taxon>
    </lineage>
</organism>
<name>A0A518RCG7_9SPHN</name>
<keyword evidence="2" id="KW-0720">Serine protease</keyword>